<protein>
    <recommendedName>
        <fullName evidence="8">Rhodopsin domain-containing protein</fullName>
    </recommendedName>
</protein>
<dbReference type="PANTHER" id="PTHR33048:SF47">
    <property type="entry name" value="INTEGRAL MEMBRANE PROTEIN-RELATED"/>
    <property type="match status" value="1"/>
</dbReference>
<name>A0ABR3SX64_9PEZI</name>
<gene>
    <name evidence="9" type="ORF">SLS56_004557</name>
</gene>
<keyword evidence="2 7" id="KW-0812">Transmembrane</keyword>
<keyword evidence="4 7" id="KW-0472">Membrane</keyword>
<dbReference type="InterPro" id="IPR052337">
    <property type="entry name" value="SAT4-like"/>
</dbReference>
<feature type="transmembrane region" description="Helical" evidence="7">
    <location>
        <begin position="120"/>
        <end position="143"/>
    </location>
</feature>
<comment type="caution">
    <text evidence="9">The sequence shown here is derived from an EMBL/GenBank/DDBJ whole genome shotgun (WGS) entry which is preliminary data.</text>
</comment>
<feature type="domain" description="Rhodopsin" evidence="8">
    <location>
        <begin position="26"/>
        <end position="262"/>
    </location>
</feature>
<organism evidence="9 10">
    <name type="scientific">Neofusicoccum ribis</name>
    <dbReference type="NCBI Taxonomy" id="45134"/>
    <lineage>
        <taxon>Eukaryota</taxon>
        <taxon>Fungi</taxon>
        <taxon>Dikarya</taxon>
        <taxon>Ascomycota</taxon>
        <taxon>Pezizomycotina</taxon>
        <taxon>Dothideomycetes</taxon>
        <taxon>Dothideomycetes incertae sedis</taxon>
        <taxon>Botryosphaeriales</taxon>
        <taxon>Botryosphaeriaceae</taxon>
        <taxon>Neofusicoccum</taxon>
    </lineage>
</organism>
<reference evidence="9 10" key="1">
    <citation type="submission" date="2024-02" db="EMBL/GenBank/DDBJ databases">
        <title>De novo assembly and annotation of 12 fungi associated with fruit tree decline syndrome in Ontario, Canada.</title>
        <authorList>
            <person name="Sulman M."/>
            <person name="Ellouze W."/>
            <person name="Ilyukhin E."/>
        </authorList>
    </citation>
    <scope>NUCLEOTIDE SEQUENCE [LARGE SCALE GENOMIC DNA]</scope>
    <source>
        <strain evidence="9 10">M1-105</strain>
    </source>
</reference>
<evidence type="ECO:0000256" key="2">
    <source>
        <dbReference type="ARBA" id="ARBA00022692"/>
    </source>
</evidence>
<feature type="transmembrane region" description="Helical" evidence="7">
    <location>
        <begin position="6"/>
        <end position="29"/>
    </location>
</feature>
<feature type="transmembrane region" description="Helical" evidence="7">
    <location>
        <begin position="82"/>
        <end position="108"/>
    </location>
</feature>
<feature type="compositionally biased region" description="Basic and acidic residues" evidence="6">
    <location>
        <begin position="327"/>
        <end position="343"/>
    </location>
</feature>
<feature type="transmembrane region" description="Helical" evidence="7">
    <location>
        <begin position="199"/>
        <end position="218"/>
    </location>
</feature>
<evidence type="ECO:0000259" key="8">
    <source>
        <dbReference type="Pfam" id="PF20684"/>
    </source>
</evidence>
<sequence length="391" mass="42253">MTKAAQRSVVVTIVMTVLSLFFVGSKIITRARVQGRLGWDDALVTTSFLLTIPFCVTVIGQAENGQGRSMKELTLPMLGSQLKWLWASMIVYVLGTGLAKLSILCQYLRVFIGKKTTLATWIAIIFVSAYTVQATFVGIFSCVPVEKYWNRTAPGHCIDGPVYYYFAAAMNMVTDIFVFIIPIPALLRLNISNHNKYGMIIAFSFGSIGCIVSAIRLYLISHVSTSPDLSKTSPGPAMWTAVELHLCVMCACLPSLRPLLSRVFVFVAGGRRPSTGGTTTATPHKRTPFASTWSRGGRADGHGRLGSASAASEGRTRTGSEAAASAREGDGGARRSDVEKRADEDEMVELSELEGIKVTSTSEVYSIRAESGGRSSGESERAELSLYALFA</sequence>
<feature type="transmembrane region" description="Helical" evidence="7">
    <location>
        <begin position="163"/>
        <end position="187"/>
    </location>
</feature>
<evidence type="ECO:0000256" key="1">
    <source>
        <dbReference type="ARBA" id="ARBA00004141"/>
    </source>
</evidence>
<dbReference type="Proteomes" id="UP001521116">
    <property type="component" value="Unassembled WGS sequence"/>
</dbReference>
<accession>A0ABR3SX64</accession>
<feature type="region of interest" description="Disordered" evidence="6">
    <location>
        <begin position="274"/>
        <end position="354"/>
    </location>
</feature>
<dbReference type="InterPro" id="IPR049326">
    <property type="entry name" value="Rhodopsin_dom_fungi"/>
</dbReference>
<evidence type="ECO:0000313" key="10">
    <source>
        <dbReference type="Proteomes" id="UP001521116"/>
    </source>
</evidence>
<evidence type="ECO:0000256" key="4">
    <source>
        <dbReference type="ARBA" id="ARBA00023136"/>
    </source>
</evidence>
<keyword evidence="10" id="KW-1185">Reference proteome</keyword>
<comment type="similarity">
    <text evidence="5">Belongs to the SAT4 family.</text>
</comment>
<dbReference type="PANTHER" id="PTHR33048">
    <property type="entry name" value="PTH11-LIKE INTEGRAL MEMBRANE PROTEIN (AFU_ORTHOLOGUE AFUA_5G11245)"/>
    <property type="match status" value="1"/>
</dbReference>
<proteinExistence type="inferred from homology"/>
<dbReference type="Pfam" id="PF20684">
    <property type="entry name" value="Fung_rhodopsin"/>
    <property type="match status" value="1"/>
</dbReference>
<evidence type="ECO:0000256" key="5">
    <source>
        <dbReference type="ARBA" id="ARBA00038359"/>
    </source>
</evidence>
<keyword evidence="3 7" id="KW-1133">Transmembrane helix</keyword>
<comment type="subcellular location">
    <subcellularLocation>
        <location evidence="1">Membrane</location>
        <topology evidence="1">Multi-pass membrane protein</topology>
    </subcellularLocation>
</comment>
<dbReference type="EMBL" id="JAJVDC020000041">
    <property type="protein sequence ID" value="KAL1631168.1"/>
    <property type="molecule type" value="Genomic_DNA"/>
</dbReference>
<feature type="transmembrane region" description="Helical" evidence="7">
    <location>
        <begin position="41"/>
        <end position="62"/>
    </location>
</feature>
<evidence type="ECO:0000256" key="7">
    <source>
        <dbReference type="SAM" id="Phobius"/>
    </source>
</evidence>
<evidence type="ECO:0000256" key="6">
    <source>
        <dbReference type="SAM" id="MobiDB-lite"/>
    </source>
</evidence>
<evidence type="ECO:0000256" key="3">
    <source>
        <dbReference type="ARBA" id="ARBA00022989"/>
    </source>
</evidence>
<evidence type="ECO:0000313" key="9">
    <source>
        <dbReference type="EMBL" id="KAL1631168.1"/>
    </source>
</evidence>